<protein>
    <submittedName>
        <fullName evidence="4">Protein phosphatase</fullName>
        <ecNumber evidence="4">3.1.3.16</ecNumber>
    </submittedName>
</protein>
<feature type="region of interest" description="Disordered" evidence="1">
    <location>
        <begin position="448"/>
        <end position="493"/>
    </location>
</feature>
<accession>A0ABU1Z1S7</accession>
<dbReference type="SMART" id="SM00332">
    <property type="entry name" value="PP2Cc"/>
    <property type="match status" value="1"/>
</dbReference>
<comment type="caution">
    <text evidence="4">The sequence shown here is derived from an EMBL/GenBank/DDBJ whole genome shotgun (WGS) entry which is preliminary data.</text>
</comment>
<dbReference type="Pfam" id="PF08955">
    <property type="entry name" value="BofC_C"/>
    <property type="match status" value="1"/>
</dbReference>
<dbReference type="Proteomes" id="UP001180715">
    <property type="component" value="Unassembled WGS sequence"/>
</dbReference>
<dbReference type="InterPro" id="IPR001932">
    <property type="entry name" value="PPM-type_phosphatase-like_dom"/>
</dbReference>
<evidence type="ECO:0000313" key="4">
    <source>
        <dbReference type="EMBL" id="MDR7294567.1"/>
    </source>
</evidence>
<keyword evidence="2" id="KW-0472">Membrane</keyword>
<dbReference type="Gene3D" id="3.60.40.10">
    <property type="entry name" value="PPM-type phosphatase domain"/>
    <property type="match status" value="1"/>
</dbReference>
<dbReference type="RefSeq" id="WP_310248459.1">
    <property type="nucleotide sequence ID" value="NZ_JAVDXX010000001.1"/>
</dbReference>
<dbReference type="InterPro" id="IPR015050">
    <property type="entry name" value="BofC_C"/>
</dbReference>
<proteinExistence type="predicted"/>
<evidence type="ECO:0000313" key="5">
    <source>
        <dbReference type="Proteomes" id="UP001180715"/>
    </source>
</evidence>
<name>A0ABU1Z1S7_9MICC</name>
<keyword evidence="2" id="KW-0812">Transmembrane</keyword>
<dbReference type="PANTHER" id="PTHR47992">
    <property type="entry name" value="PROTEIN PHOSPHATASE"/>
    <property type="match status" value="1"/>
</dbReference>
<keyword evidence="4" id="KW-0378">Hydrolase</keyword>
<organism evidence="4 5">
    <name type="scientific">Pseudoglutamicibacter albus</name>
    <dbReference type="NCBI Taxonomy" id="98671"/>
    <lineage>
        <taxon>Bacteria</taxon>
        <taxon>Bacillati</taxon>
        <taxon>Actinomycetota</taxon>
        <taxon>Actinomycetes</taxon>
        <taxon>Micrococcales</taxon>
        <taxon>Micrococcaceae</taxon>
        <taxon>Pseudoglutamicibacter</taxon>
    </lineage>
</organism>
<feature type="domain" description="PPM-type phosphatase" evidence="3">
    <location>
        <begin position="6"/>
        <end position="237"/>
    </location>
</feature>
<dbReference type="EMBL" id="JAVDXX010000001">
    <property type="protein sequence ID" value="MDR7294567.1"/>
    <property type="molecule type" value="Genomic_DNA"/>
</dbReference>
<dbReference type="GO" id="GO:0004722">
    <property type="term" value="F:protein serine/threonine phosphatase activity"/>
    <property type="evidence" value="ECO:0007669"/>
    <property type="project" value="UniProtKB-EC"/>
</dbReference>
<evidence type="ECO:0000256" key="1">
    <source>
        <dbReference type="SAM" id="MobiDB-lite"/>
    </source>
</evidence>
<dbReference type="InterPro" id="IPR036457">
    <property type="entry name" value="PPM-type-like_dom_sf"/>
</dbReference>
<gene>
    <name evidence="4" type="ORF">J2S67_001835</name>
</gene>
<dbReference type="EC" id="3.1.3.16" evidence="4"/>
<evidence type="ECO:0000256" key="2">
    <source>
        <dbReference type="SAM" id="Phobius"/>
    </source>
</evidence>
<dbReference type="SMART" id="SM00331">
    <property type="entry name" value="PP2C_SIG"/>
    <property type="match status" value="1"/>
</dbReference>
<keyword evidence="2" id="KW-1133">Transmembrane helix</keyword>
<keyword evidence="5" id="KW-1185">Reference proteome</keyword>
<feature type="compositionally biased region" description="Polar residues" evidence="1">
    <location>
        <begin position="462"/>
        <end position="474"/>
    </location>
</feature>
<feature type="transmembrane region" description="Helical" evidence="2">
    <location>
        <begin position="342"/>
        <end position="365"/>
    </location>
</feature>
<dbReference type="CDD" id="cd00143">
    <property type="entry name" value="PP2Cc"/>
    <property type="match status" value="1"/>
</dbReference>
<dbReference type="Pfam" id="PF13672">
    <property type="entry name" value="PP2C_2"/>
    <property type="match status" value="1"/>
</dbReference>
<feature type="compositionally biased region" description="Basic and acidic residues" evidence="1">
    <location>
        <begin position="483"/>
        <end position="493"/>
    </location>
</feature>
<dbReference type="SUPFAM" id="SSF81606">
    <property type="entry name" value="PP2C-like"/>
    <property type="match status" value="1"/>
</dbReference>
<evidence type="ECO:0000259" key="3">
    <source>
        <dbReference type="PROSITE" id="PS51746"/>
    </source>
</evidence>
<dbReference type="PROSITE" id="PS51746">
    <property type="entry name" value="PPM_2"/>
    <property type="match status" value="1"/>
</dbReference>
<reference evidence="4" key="1">
    <citation type="submission" date="2023-07" db="EMBL/GenBank/DDBJ databases">
        <title>Sequencing the genomes of 1000 actinobacteria strains.</title>
        <authorList>
            <person name="Klenk H.-P."/>
        </authorList>
    </citation>
    <scope>NUCLEOTIDE SEQUENCE</scope>
    <source>
        <strain evidence="4">DSM 13068</strain>
    </source>
</reference>
<dbReference type="InterPro" id="IPR015655">
    <property type="entry name" value="PP2C"/>
</dbReference>
<sequence>MALYFDFAAHSDVGCVRRKNDDSGYAGRHFAVVADGMGGHVGGDVASASTVLDLVHLDRPDVEEPNTILADEIQSANIILNELVEQNPKLSGMGTTVSAILLEGSKLHLAHIGDSRAYRLRDGEWEQITKDHTFVEKLLAEGRITEDEAKIHPHRNVIMRVLGDSDASPELDMSVIPATAGERWMLCSDGVNAVVSEEETEEIVRSAATPREAADRLVERTLELGSPDNVTVAVVDIVDDADKPLSEEFSNIEIPTLDTGQIEVARGGDLAANQALLRHAMANRPHELVGAAQLATESGQIPIVTQRSGERRAAALLQHRSSERERQLALAALDEEPPRRRFAWVLPTTLVVLVLILLTGGYLGYAWTQTQYYVGVHKGKVTMFKGISQDLGPIKMSSVDTESKIPLEALPEYTQTQLKSGIATQSRKDAQQIMHDVRITAQQSCPVVAPAPPDVVAPDSSGKGSQSSPENAQDGNPGDEAPEWCHELRGDVE</sequence>